<dbReference type="EMBL" id="CACSLK010000984">
    <property type="protein sequence ID" value="CAA0806947.1"/>
    <property type="molecule type" value="Genomic_DNA"/>
</dbReference>
<organism evidence="2 3">
    <name type="scientific">Striga hermonthica</name>
    <name type="common">Purple witchweed</name>
    <name type="synonym">Buchnera hermonthica</name>
    <dbReference type="NCBI Taxonomy" id="68872"/>
    <lineage>
        <taxon>Eukaryota</taxon>
        <taxon>Viridiplantae</taxon>
        <taxon>Streptophyta</taxon>
        <taxon>Embryophyta</taxon>
        <taxon>Tracheophyta</taxon>
        <taxon>Spermatophyta</taxon>
        <taxon>Magnoliopsida</taxon>
        <taxon>eudicotyledons</taxon>
        <taxon>Gunneridae</taxon>
        <taxon>Pentapetalae</taxon>
        <taxon>asterids</taxon>
        <taxon>lamiids</taxon>
        <taxon>Lamiales</taxon>
        <taxon>Orobanchaceae</taxon>
        <taxon>Buchnereae</taxon>
        <taxon>Striga</taxon>
    </lineage>
</organism>
<evidence type="ECO:0000259" key="1">
    <source>
        <dbReference type="PROSITE" id="PS50222"/>
    </source>
</evidence>
<dbReference type="Proteomes" id="UP001153555">
    <property type="component" value="Unassembled WGS sequence"/>
</dbReference>
<accession>A0A9N7MCJ6</accession>
<dbReference type="PROSITE" id="PS50222">
    <property type="entry name" value="EF_HAND_2"/>
    <property type="match status" value="1"/>
</dbReference>
<dbReference type="AlphaFoldDB" id="A0A9N7MCJ6"/>
<keyword evidence="3" id="KW-1185">Reference proteome</keyword>
<name>A0A9N7MCJ6_STRHE</name>
<proteinExistence type="predicted"/>
<evidence type="ECO:0000313" key="3">
    <source>
        <dbReference type="Proteomes" id="UP001153555"/>
    </source>
</evidence>
<feature type="domain" description="EF-hand" evidence="1">
    <location>
        <begin position="56"/>
        <end position="91"/>
    </location>
</feature>
<evidence type="ECO:0000313" key="2">
    <source>
        <dbReference type="EMBL" id="CAA0806947.1"/>
    </source>
</evidence>
<sequence>MVTQLLQASSQATRQRETIVYESLVFEQHRSFRWCMTVGRAVATMGCNMQKEGPESDEGMMEATFRVMNMDGDRKVDHKDLKSYFNWGGFDATTKMFRPRSN</sequence>
<gene>
    <name evidence="2" type="ORF">SHERM_09824</name>
</gene>
<reference evidence="2" key="1">
    <citation type="submission" date="2019-12" db="EMBL/GenBank/DDBJ databases">
        <authorList>
            <person name="Scholes J."/>
        </authorList>
    </citation>
    <scope>NUCLEOTIDE SEQUENCE</scope>
</reference>
<protein>
    <submittedName>
        <fullName evidence="2">Ca2+-binding protein 1</fullName>
    </submittedName>
</protein>
<dbReference type="InterPro" id="IPR002048">
    <property type="entry name" value="EF_hand_dom"/>
</dbReference>
<dbReference type="GO" id="GO:0005509">
    <property type="term" value="F:calcium ion binding"/>
    <property type="evidence" value="ECO:0007669"/>
    <property type="project" value="InterPro"/>
</dbReference>
<comment type="caution">
    <text evidence="2">The sequence shown here is derived from an EMBL/GenBank/DDBJ whole genome shotgun (WGS) entry which is preliminary data.</text>
</comment>